<dbReference type="Gene3D" id="1.25.40.10">
    <property type="entry name" value="Tetratricopeptide repeat domain"/>
    <property type="match status" value="2"/>
</dbReference>
<evidence type="ECO:0000259" key="1">
    <source>
        <dbReference type="SMART" id="SM01043"/>
    </source>
</evidence>
<dbReference type="SMART" id="SM01043">
    <property type="entry name" value="BTAD"/>
    <property type="match status" value="1"/>
</dbReference>
<dbReference type="EMBL" id="CP039690">
    <property type="protein sequence ID" value="QCI67604.1"/>
    <property type="molecule type" value="Genomic_DNA"/>
</dbReference>
<evidence type="ECO:0000313" key="2">
    <source>
        <dbReference type="EMBL" id="QCI67604.1"/>
    </source>
</evidence>
<feature type="domain" description="Bacterial transcriptional activator" evidence="1">
    <location>
        <begin position="121"/>
        <end position="254"/>
    </location>
</feature>
<dbReference type="InterPro" id="IPR016032">
    <property type="entry name" value="Sig_transdc_resp-reg_C-effctor"/>
</dbReference>
<dbReference type="Proteomes" id="UP000298781">
    <property type="component" value="Chromosome"/>
</dbReference>
<name>A0A4D7B1Y6_9HYPH</name>
<dbReference type="InterPro" id="IPR005158">
    <property type="entry name" value="BTAD"/>
</dbReference>
<dbReference type="AlphaFoldDB" id="A0A4D7B1Y6"/>
<dbReference type="PANTHER" id="PTHR35807">
    <property type="entry name" value="TRANSCRIPTIONAL REGULATOR REDD-RELATED"/>
    <property type="match status" value="1"/>
</dbReference>
<sequence>MGLGQAESVAEQFARQAGGAPLSVNLLGGCSLTFGDRPVDVRGRKAKACMAYLALHHGQSMSRERLVGLFWSESGEEKARASLRQTIRELRDAFEAVGFKGFNAERLGLEIQGAEVKVDTVDLFRSLEAGVIPGSLLEQQRLAESVLAGYEELDPSFRIWLLAYRQTSTDRLIRNLEAMMDGAVPPRMARDAAQALLNLDPTHEVACRHLIRAKADAGDTAGALKIYKTLWDLLETDYDTEPAAETQALVVSIKLGDDLAPVHAPAEPANPPTTAERPQIAVPQVRMIELAELQTDRLLCFRHELLACLVRFREWQIVDHGEMQRVAPAPGADRRGDSGCYIVESSAYGSQTGTHLVLTLRDFVNSSYVWSERFDLSVANWFDVQREIARRIAAALRINISAERITRLARRPNLTVALHDRWVQGQALFNGYRADEFGQAEAIFRSITERDDGFSPAFSSLAQLKNSRHLAAPGKWRSSDTEAESLVFAQRAAQIDPIDSRAQLCLAWSQAMAGMYDAAHPSFHSAVALNDGDPWTLTSAAHGLAFLGDMDQAQLLERQMLGLVQMPSRTQWAYLVGTRFLHGDYAGSLEAAGAAQDIISNLPGWKAATLHHLGRHDEARAEMRRFLTLIRNNWHGTEASGDEAIIRWFLHNFPIHRRSDWERLRDGVHGAGAPFVHHEERRPVHIALG</sequence>
<dbReference type="KEGG" id="pstg:E8M01_27280"/>
<organism evidence="2 3">
    <name type="scientific">Phreatobacter stygius</name>
    <dbReference type="NCBI Taxonomy" id="1940610"/>
    <lineage>
        <taxon>Bacteria</taxon>
        <taxon>Pseudomonadati</taxon>
        <taxon>Pseudomonadota</taxon>
        <taxon>Alphaproteobacteria</taxon>
        <taxon>Hyphomicrobiales</taxon>
        <taxon>Phreatobacteraceae</taxon>
        <taxon>Phreatobacter</taxon>
    </lineage>
</organism>
<keyword evidence="3" id="KW-1185">Reference proteome</keyword>
<gene>
    <name evidence="2" type="ORF">E8M01_27280</name>
</gene>
<evidence type="ECO:0000313" key="3">
    <source>
        <dbReference type="Proteomes" id="UP000298781"/>
    </source>
</evidence>
<dbReference type="InterPro" id="IPR036388">
    <property type="entry name" value="WH-like_DNA-bd_sf"/>
</dbReference>
<reference evidence="2 3" key="1">
    <citation type="submission" date="2019-04" db="EMBL/GenBank/DDBJ databases">
        <title>Phreatobacter aquaticus sp. nov.</title>
        <authorList>
            <person name="Choi A."/>
        </authorList>
    </citation>
    <scope>NUCLEOTIDE SEQUENCE [LARGE SCALE GENOMIC DNA]</scope>
    <source>
        <strain evidence="2 3">KCTC 52518</strain>
    </source>
</reference>
<dbReference type="OrthoDB" id="7888886at2"/>
<proteinExistence type="predicted"/>
<dbReference type="SUPFAM" id="SSF48452">
    <property type="entry name" value="TPR-like"/>
    <property type="match status" value="2"/>
</dbReference>
<dbReference type="Gene3D" id="1.10.10.10">
    <property type="entry name" value="Winged helix-like DNA-binding domain superfamily/Winged helix DNA-binding domain"/>
    <property type="match status" value="1"/>
</dbReference>
<dbReference type="GO" id="GO:0003677">
    <property type="term" value="F:DNA binding"/>
    <property type="evidence" value="ECO:0007669"/>
    <property type="project" value="InterPro"/>
</dbReference>
<dbReference type="GO" id="GO:0006355">
    <property type="term" value="P:regulation of DNA-templated transcription"/>
    <property type="evidence" value="ECO:0007669"/>
    <property type="project" value="InterPro"/>
</dbReference>
<dbReference type="Pfam" id="PF03704">
    <property type="entry name" value="BTAD"/>
    <property type="match status" value="1"/>
</dbReference>
<protein>
    <submittedName>
        <fullName evidence="2">Trifolitoxin synthesis, TfuA</fullName>
    </submittedName>
</protein>
<dbReference type="InterPro" id="IPR051677">
    <property type="entry name" value="AfsR-DnrI-RedD_regulator"/>
</dbReference>
<dbReference type="SUPFAM" id="SSF46894">
    <property type="entry name" value="C-terminal effector domain of the bipartite response regulators"/>
    <property type="match status" value="1"/>
</dbReference>
<dbReference type="InterPro" id="IPR011990">
    <property type="entry name" value="TPR-like_helical_dom_sf"/>
</dbReference>
<accession>A0A4D7B1Y6</accession>